<dbReference type="EMBL" id="CP129113">
    <property type="protein sequence ID" value="WLV24400.1"/>
    <property type="molecule type" value="Genomic_DNA"/>
</dbReference>
<feature type="chain" id="PRO_5046762822" evidence="1">
    <location>
        <begin position="24"/>
        <end position="414"/>
    </location>
</feature>
<dbReference type="InterPro" id="IPR012334">
    <property type="entry name" value="Pectin_lyas_fold"/>
</dbReference>
<gene>
    <name evidence="3" type="ORF">QR721_12270</name>
</gene>
<sequence length="414" mass="46340">MRKLFVLVMLGCMLISFIPELNGGTVSAKGKPTYKISPASITYKKRLMNVSTYNKHTKHYYLLRTYLERLEQTGGGTLVLKRGTYSISNALYVPSNVTIQLENGAKILKTMKTGTRVFGPAASLFHFVRPSRSHKRSAYGGYSGEKNIAFIGKGNATINMNFAKNGNVLLAGHNQNLKIEGIRFENINGGHFIEIDATKNSVIRNNIFIGSKPTTGLNKEAINIDTPDKSTQGFNVVWSKQDKMPNRDILIEGNRFEDLDRAVGTHKYSEGKLHDNVVIRGNTIDRMRSDAIRVMNWSNAVIEDNTIKNVNTGKANNRGILASGASNPTFRNNLFISVPRAMQFMVWKNSGPGSQYGIIYNSLTEQNIEDLKTNRIVDFKENFIRINTEYDKFDKSTTQIIPVLTEEVLLLNNG</sequence>
<dbReference type="RefSeq" id="WP_348027384.1">
    <property type="nucleotide sequence ID" value="NZ_CP129113.1"/>
</dbReference>
<organism evidence="3 4">
    <name type="scientific">Aciduricibacillus chroicocephali</name>
    <dbReference type="NCBI Taxonomy" id="3054939"/>
    <lineage>
        <taxon>Bacteria</taxon>
        <taxon>Bacillati</taxon>
        <taxon>Bacillota</taxon>
        <taxon>Bacilli</taxon>
        <taxon>Bacillales</taxon>
        <taxon>Bacillaceae</taxon>
        <taxon>Aciduricibacillus</taxon>
    </lineage>
</organism>
<evidence type="ECO:0000313" key="4">
    <source>
        <dbReference type="Proteomes" id="UP001180087"/>
    </source>
</evidence>
<dbReference type="SUPFAM" id="SSF51126">
    <property type="entry name" value="Pectin lyase-like"/>
    <property type="match status" value="1"/>
</dbReference>
<keyword evidence="4" id="KW-1185">Reference proteome</keyword>
<dbReference type="InterPro" id="IPR006626">
    <property type="entry name" value="PbH1"/>
</dbReference>
<evidence type="ECO:0000256" key="1">
    <source>
        <dbReference type="SAM" id="SignalP"/>
    </source>
</evidence>
<dbReference type="Proteomes" id="UP001180087">
    <property type="component" value="Chromosome"/>
</dbReference>
<proteinExistence type="predicted"/>
<feature type="signal peptide" evidence="1">
    <location>
        <begin position="1"/>
        <end position="23"/>
    </location>
</feature>
<keyword evidence="1" id="KW-0732">Signal</keyword>
<protein>
    <submittedName>
        <fullName evidence="3">Right-handed parallel beta-helix repeat-containing protein</fullName>
    </submittedName>
</protein>
<dbReference type="SMART" id="SM00710">
    <property type="entry name" value="PbH1"/>
    <property type="match status" value="5"/>
</dbReference>
<feature type="domain" description="Right handed beta helix" evidence="2">
    <location>
        <begin position="249"/>
        <end position="337"/>
    </location>
</feature>
<reference evidence="3" key="1">
    <citation type="submission" date="2023-06" db="EMBL/GenBank/DDBJ databases">
        <title>A Treasure from Seagulls: Isolation and Description of Aciduricobacillus qingdaonensis gen. nov., sp. nov., a Rare Obligately Uric Acid-utilizing Member in the Family Bacillaceae.</title>
        <authorList>
            <person name="Liu W."/>
            <person name="Wang B."/>
        </authorList>
    </citation>
    <scope>NUCLEOTIDE SEQUENCE</scope>
    <source>
        <strain evidence="3">44XB</strain>
    </source>
</reference>
<dbReference type="Pfam" id="PF13229">
    <property type="entry name" value="Beta_helix"/>
    <property type="match status" value="1"/>
</dbReference>
<accession>A0ABY9KUM5</accession>
<dbReference type="InterPro" id="IPR039448">
    <property type="entry name" value="Beta_helix"/>
</dbReference>
<evidence type="ECO:0000313" key="3">
    <source>
        <dbReference type="EMBL" id="WLV24400.1"/>
    </source>
</evidence>
<name>A0ABY9KUM5_9BACI</name>
<evidence type="ECO:0000259" key="2">
    <source>
        <dbReference type="Pfam" id="PF13229"/>
    </source>
</evidence>
<dbReference type="InterPro" id="IPR011050">
    <property type="entry name" value="Pectin_lyase_fold/virulence"/>
</dbReference>
<dbReference type="Gene3D" id="2.160.20.10">
    <property type="entry name" value="Single-stranded right-handed beta-helix, Pectin lyase-like"/>
    <property type="match status" value="1"/>
</dbReference>